<protein>
    <recommendedName>
        <fullName evidence="3">Membrane protein insertase YidC</fullName>
    </recommendedName>
    <alternativeName>
        <fullName evidence="9">Foldase YidC</fullName>
    </alternativeName>
    <alternativeName>
        <fullName evidence="8">Membrane integrase YidC</fullName>
    </alternativeName>
</protein>
<accession>A0A382WTY9</accession>
<dbReference type="GO" id="GO:0015031">
    <property type="term" value="P:protein transport"/>
    <property type="evidence" value="ECO:0007669"/>
    <property type="project" value="UniProtKB-KW"/>
</dbReference>
<proteinExistence type="inferred from homology"/>
<evidence type="ECO:0000259" key="11">
    <source>
        <dbReference type="Pfam" id="PF14849"/>
    </source>
</evidence>
<keyword evidence="10" id="KW-1133">Transmembrane helix</keyword>
<dbReference type="Gene3D" id="2.70.98.90">
    <property type="match status" value="1"/>
</dbReference>
<evidence type="ECO:0000256" key="4">
    <source>
        <dbReference type="ARBA" id="ARBA00022448"/>
    </source>
</evidence>
<organism evidence="12">
    <name type="scientific">marine metagenome</name>
    <dbReference type="NCBI Taxonomy" id="408172"/>
    <lineage>
        <taxon>unclassified sequences</taxon>
        <taxon>metagenomes</taxon>
        <taxon>ecological metagenomes</taxon>
    </lineage>
</organism>
<dbReference type="CDD" id="cd19961">
    <property type="entry name" value="EcYidC-like_peri"/>
    <property type="match status" value="1"/>
</dbReference>
<comment type="similarity">
    <text evidence="2">Belongs to the OXA1/ALB3/YidC family. Type 1 subfamily.</text>
</comment>
<dbReference type="NCBIfam" id="TIGR03593">
    <property type="entry name" value="yidC_nterm"/>
    <property type="match status" value="1"/>
</dbReference>
<feature type="transmembrane region" description="Helical" evidence="10">
    <location>
        <begin position="6"/>
        <end position="23"/>
    </location>
</feature>
<reference evidence="12" key="1">
    <citation type="submission" date="2018-05" db="EMBL/GenBank/DDBJ databases">
        <authorList>
            <person name="Lanie J.A."/>
            <person name="Ng W.-L."/>
            <person name="Kazmierczak K.M."/>
            <person name="Andrzejewski T.M."/>
            <person name="Davidsen T.M."/>
            <person name="Wayne K.J."/>
            <person name="Tettelin H."/>
            <person name="Glass J.I."/>
            <person name="Rusch D."/>
            <person name="Podicherti R."/>
            <person name="Tsui H.-C.T."/>
            <person name="Winkler M.E."/>
        </authorList>
    </citation>
    <scope>NUCLEOTIDE SEQUENCE</scope>
</reference>
<keyword evidence="4" id="KW-0813">Transport</keyword>
<dbReference type="Pfam" id="PF14849">
    <property type="entry name" value="YidC_periplas"/>
    <property type="match status" value="1"/>
</dbReference>
<evidence type="ECO:0000256" key="6">
    <source>
        <dbReference type="ARBA" id="ARBA00022927"/>
    </source>
</evidence>
<comment type="subcellular location">
    <subcellularLocation>
        <location evidence="1">Cell membrane</location>
        <topology evidence="1">Multi-pass membrane protein</topology>
    </subcellularLocation>
</comment>
<evidence type="ECO:0000256" key="9">
    <source>
        <dbReference type="ARBA" id="ARBA00033342"/>
    </source>
</evidence>
<evidence type="ECO:0000256" key="3">
    <source>
        <dbReference type="ARBA" id="ARBA00015325"/>
    </source>
</evidence>
<dbReference type="AlphaFoldDB" id="A0A382WTY9"/>
<evidence type="ECO:0000256" key="5">
    <source>
        <dbReference type="ARBA" id="ARBA00022475"/>
    </source>
</evidence>
<dbReference type="GO" id="GO:0005886">
    <property type="term" value="C:plasma membrane"/>
    <property type="evidence" value="ECO:0007669"/>
    <property type="project" value="UniProtKB-SubCell"/>
</dbReference>
<evidence type="ECO:0000256" key="2">
    <source>
        <dbReference type="ARBA" id="ARBA00010527"/>
    </source>
</evidence>
<evidence type="ECO:0000256" key="7">
    <source>
        <dbReference type="ARBA" id="ARBA00023186"/>
    </source>
</evidence>
<evidence type="ECO:0000256" key="10">
    <source>
        <dbReference type="SAM" id="Phobius"/>
    </source>
</evidence>
<dbReference type="InterPro" id="IPR028053">
    <property type="entry name" value="Membr_insert_YidC_N"/>
</dbReference>
<keyword evidence="10" id="KW-0472">Membrane</keyword>
<name>A0A382WTY9_9ZZZZ</name>
<evidence type="ECO:0000256" key="1">
    <source>
        <dbReference type="ARBA" id="ARBA00004651"/>
    </source>
</evidence>
<keyword evidence="5" id="KW-1003">Cell membrane</keyword>
<sequence length="172" mass="19481">MDYQRILIFIGLGITGYLLVFNWQQDYGNESKQPATEFGYEERTDSFDEELNSIPENDDQIPELFAEKRLNNPLIQKSNAQAAPQNRLKVKTDVLEVSINLHGGDIDQAYLLKYPTQITEPNNPLILLNPKNLYSAQSGLIGPNGTDKTGSRPNYIARFNEYVLDSGEQELI</sequence>
<feature type="non-terminal residue" evidence="12">
    <location>
        <position position="172"/>
    </location>
</feature>
<dbReference type="EMBL" id="UINC01162492">
    <property type="protein sequence ID" value="SVD62272.1"/>
    <property type="molecule type" value="Genomic_DNA"/>
</dbReference>
<keyword evidence="7" id="KW-0143">Chaperone</keyword>
<keyword evidence="10" id="KW-0812">Transmembrane</keyword>
<dbReference type="InterPro" id="IPR038221">
    <property type="entry name" value="YidC_periplasmic_sf"/>
</dbReference>
<keyword evidence="6" id="KW-0653">Protein transport</keyword>
<feature type="domain" description="Membrane insertase YidC N-terminal" evidence="11">
    <location>
        <begin position="87"/>
        <end position="171"/>
    </location>
</feature>
<evidence type="ECO:0000313" key="12">
    <source>
        <dbReference type="EMBL" id="SVD62272.1"/>
    </source>
</evidence>
<evidence type="ECO:0000256" key="8">
    <source>
        <dbReference type="ARBA" id="ARBA00033245"/>
    </source>
</evidence>
<gene>
    <name evidence="12" type="ORF">METZ01_LOCUS415126</name>
</gene>